<reference evidence="3" key="1">
    <citation type="submission" date="2023-07" db="EMBL/GenBank/DDBJ databases">
        <title>30 novel species of actinomycetes from the DSMZ collection.</title>
        <authorList>
            <person name="Nouioui I."/>
        </authorList>
    </citation>
    <scope>NUCLEOTIDE SEQUENCE [LARGE SCALE GENOMIC DNA]</scope>
    <source>
        <strain evidence="3">DSM 44915</strain>
    </source>
</reference>
<evidence type="ECO:0000313" key="3">
    <source>
        <dbReference type="Proteomes" id="UP001183410"/>
    </source>
</evidence>
<dbReference type="EMBL" id="JAVREO010000005">
    <property type="protein sequence ID" value="MDT0266838.1"/>
    <property type="molecule type" value="Genomic_DNA"/>
</dbReference>
<sequence>MTYYADLSPYTRAPDSVPAGVRALNVGWLSWTRRFPRYGRGQTPQDHDAFVAALALLCRDGRRAETRRFHPCGLAHRIAEPRRPVRIEVAGRSVPLGNAEVVAVTADGTWLIAPSLVHHYVTRHRYRPPEEFVRAVLDARASAGGPAPEAEVRAGFRR</sequence>
<evidence type="ECO:0000313" key="2">
    <source>
        <dbReference type="EMBL" id="MDT0266838.1"/>
    </source>
</evidence>
<gene>
    <name evidence="2" type="ORF">RM844_11100</name>
</gene>
<comment type="caution">
    <text evidence="2">The sequence shown here is derived from an EMBL/GenBank/DDBJ whole genome shotgun (WGS) entry which is preliminary data.</text>
</comment>
<organism evidence="2 3">
    <name type="scientific">Streptomyces chisholmiae</name>
    <dbReference type="NCBI Taxonomy" id="3075540"/>
    <lineage>
        <taxon>Bacteria</taxon>
        <taxon>Bacillati</taxon>
        <taxon>Actinomycetota</taxon>
        <taxon>Actinomycetes</taxon>
        <taxon>Kitasatosporales</taxon>
        <taxon>Streptomycetaceae</taxon>
        <taxon>Streptomyces</taxon>
    </lineage>
</organism>
<keyword evidence="3" id="KW-1185">Reference proteome</keyword>
<proteinExistence type="predicted"/>
<accession>A0ABU2JPB6</accession>
<dbReference type="Pfam" id="PF25535">
    <property type="entry name" value="DUF7919"/>
    <property type="match status" value="1"/>
</dbReference>
<dbReference type="RefSeq" id="WP_311666879.1">
    <property type="nucleotide sequence ID" value="NZ_JAVREO010000005.1"/>
</dbReference>
<dbReference type="InterPro" id="IPR057679">
    <property type="entry name" value="DUF7919"/>
</dbReference>
<protein>
    <recommendedName>
        <fullName evidence="1">DUF7919 domain-containing protein</fullName>
    </recommendedName>
</protein>
<dbReference type="Proteomes" id="UP001183410">
    <property type="component" value="Unassembled WGS sequence"/>
</dbReference>
<feature type="domain" description="DUF7919" evidence="1">
    <location>
        <begin position="2"/>
        <end position="137"/>
    </location>
</feature>
<evidence type="ECO:0000259" key="1">
    <source>
        <dbReference type="Pfam" id="PF25535"/>
    </source>
</evidence>
<name>A0ABU2JPB6_9ACTN</name>